<gene>
    <name evidence="1" type="ORF">NDU88_003699</name>
</gene>
<evidence type="ECO:0000313" key="1">
    <source>
        <dbReference type="EMBL" id="KAJ1090569.1"/>
    </source>
</evidence>
<comment type="caution">
    <text evidence="1">The sequence shown here is derived from an EMBL/GenBank/DDBJ whole genome shotgun (WGS) entry which is preliminary data.</text>
</comment>
<protein>
    <submittedName>
        <fullName evidence="1">Uncharacterized protein</fullName>
    </submittedName>
</protein>
<dbReference type="Proteomes" id="UP001066276">
    <property type="component" value="Chromosome 11"/>
</dbReference>
<accession>A0AAV7LJ88</accession>
<sequence length="73" mass="8129">ENHPLKAELQNYTQAKSQGKKHLKSVNGKDINWKCSWKEAIFSTTDVRLIRITGPLPALCSGSSHVGKNVQIQ</sequence>
<feature type="non-terminal residue" evidence="1">
    <location>
        <position position="1"/>
    </location>
</feature>
<name>A0AAV7LJ88_PLEWA</name>
<dbReference type="AlphaFoldDB" id="A0AAV7LJ88"/>
<proteinExistence type="predicted"/>
<feature type="non-terminal residue" evidence="1">
    <location>
        <position position="73"/>
    </location>
</feature>
<organism evidence="1 2">
    <name type="scientific">Pleurodeles waltl</name>
    <name type="common">Iberian ribbed newt</name>
    <dbReference type="NCBI Taxonomy" id="8319"/>
    <lineage>
        <taxon>Eukaryota</taxon>
        <taxon>Metazoa</taxon>
        <taxon>Chordata</taxon>
        <taxon>Craniata</taxon>
        <taxon>Vertebrata</taxon>
        <taxon>Euteleostomi</taxon>
        <taxon>Amphibia</taxon>
        <taxon>Batrachia</taxon>
        <taxon>Caudata</taxon>
        <taxon>Salamandroidea</taxon>
        <taxon>Salamandridae</taxon>
        <taxon>Pleurodelinae</taxon>
        <taxon>Pleurodeles</taxon>
    </lineage>
</organism>
<keyword evidence="2" id="KW-1185">Reference proteome</keyword>
<reference evidence="1" key="1">
    <citation type="journal article" date="2022" name="bioRxiv">
        <title>Sequencing and chromosome-scale assembly of the giantPleurodeles waltlgenome.</title>
        <authorList>
            <person name="Brown T."/>
            <person name="Elewa A."/>
            <person name="Iarovenko S."/>
            <person name="Subramanian E."/>
            <person name="Araus A.J."/>
            <person name="Petzold A."/>
            <person name="Susuki M."/>
            <person name="Suzuki K.-i.T."/>
            <person name="Hayashi T."/>
            <person name="Toyoda A."/>
            <person name="Oliveira C."/>
            <person name="Osipova E."/>
            <person name="Leigh N.D."/>
            <person name="Simon A."/>
            <person name="Yun M.H."/>
        </authorList>
    </citation>
    <scope>NUCLEOTIDE SEQUENCE</scope>
    <source>
        <strain evidence="1">20211129_DDA</strain>
        <tissue evidence="1">Liver</tissue>
    </source>
</reference>
<dbReference type="EMBL" id="JANPWB010000015">
    <property type="protein sequence ID" value="KAJ1090569.1"/>
    <property type="molecule type" value="Genomic_DNA"/>
</dbReference>
<evidence type="ECO:0000313" key="2">
    <source>
        <dbReference type="Proteomes" id="UP001066276"/>
    </source>
</evidence>